<dbReference type="RefSeq" id="WP_149748300.1">
    <property type="nucleotide sequence ID" value="NZ_VUJW01000001.1"/>
</dbReference>
<gene>
    <name evidence="8" type="ORF">F0U47_00165</name>
</gene>
<keyword evidence="4 6" id="KW-0472">Membrane</keyword>
<dbReference type="InterPro" id="IPR003807">
    <property type="entry name" value="DUF202"/>
</dbReference>
<feature type="domain" description="DUF202" evidence="7">
    <location>
        <begin position="14"/>
        <end position="74"/>
    </location>
</feature>
<accession>A0A5B1M9T5</accession>
<evidence type="ECO:0000313" key="9">
    <source>
        <dbReference type="Proteomes" id="UP000324351"/>
    </source>
</evidence>
<feature type="transmembrane region" description="Helical" evidence="6">
    <location>
        <begin position="50"/>
        <end position="67"/>
    </location>
</feature>
<comment type="subcellular location">
    <subcellularLocation>
        <location evidence="1">Endomembrane system</location>
        <topology evidence="1">Multi-pass membrane protein</topology>
    </subcellularLocation>
</comment>
<evidence type="ECO:0000256" key="5">
    <source>
        <dbReference type="SAM" id="MobiDB-lite"/>
    </source>
</evidence>
<reference evidence="8 9" key="1">
    <citation type="submission" date="2019-09" db="EMBL/GenBank/DDBJ databases">
        <title>Nocardioides panacisoli sp. nov., isolated from the soil of a ginseng field.</title>
        <authorList>
            <person name="Cho C."/>
        </authorList>
    </citation>
    <scope>NUCLEOTIDE SEQUENCE [LARGE SCALE GENOMIC DNA]</scope>
    <source>
        <strain evidence="8 9">BN140041</strain>
    </source>
</reference>
<keyword evidence="2 6" id="KW-0812">Transmembrane</keyword>
<dbReference type="GO" id="GO:0012505">
    <property type="term" value="C:endomembrane system"/>
    <property type="evidence" value="ECO:0007669"/>
    <property type="project" value="UniProtKB-SubCell"/>
</dbReference>
<evidence type="ECO:0000256" key="4">
    <source>
        <dbReference type="ARBA" id="ARBA00023136"/>
    </source>
</evidence>
<feature type="region of interest" description="Disordered" evidence="5">
    <location>
        <begin position="1"/>
        <end position="20"/>
    </location>
</feature>
<evidence type="ECO:0000256" key="3">
    <source>
        <dbReference type="ARBA" id="ARBA00022989"/>
    </source>
</evidence>
<evidence type="ECO:0000313" key="8">
    <source>
        <dbReference type="EMBL" id="KAA1428677.1"/>
    </source>
</evidence>
<reference evidence="8 9" key="2">
    <citation type="submission" date="2019-09" db="EMBL/GenBank/DDBJ databases">
        <authorList>
            <person name="Jin C."/>
        </authorList>
    </citation>
    <scope>NUCLEOTIDE SEQUENCE [LARGE SCALE GENOMIC DNA]</scope>
    <source>
        <strain evidence="8 9">BN140041</strain>
    </source>
</reference>
<comment type="caution">
    <text evidence="8">The sequence shown here is derived from an EMBL/GenBank/DDBJ whole genome shotgun (WGS) entry which is preliminary data.</text>
</comment>
<evidence type="ECO:0000256" key="6">
    <source>
        <dbReference type="SAM" id="Phobius"/>
    </source>
</evidence>
<dbReference type="AlphaFoldDB" id="A0A5B1M9T5"/>
<name>A0A5B1M9T5_9ACTN</name>
<feature type="transmembrane region" description="Helical" evidence="6">
    <location>
        <begin position="88"/>
        <end position="108"/>
    </location>
</feature>
<proteinExistence type="predicted"/>
<dbReference type="Pfam" id="PF02656">
    <property type="entry name" value="DUF202"/>
    <property type="match status" value="1"/>
</dbReference>
<dbReference type="Proteomes" id="UP000324351">
    <property type="component" value="Unassembled WGS sequence"/>
</dbReference>
<protein>
    <submittedName>
        <fullName evidence="8">DUF202 domain-containing protein</fullName>
    </submittedName>
</protein>
<evidence type="ECO:0000256" key="2">
    <source>
        <dbReference type="ARBA" id="ARBA00022692"/>
    </source>
</evidence>
<evidence type="ECO:0000259" key="7">
    <source>
        <dbReference type="Pfam" id="PF02656"/>
    </source>
</evidence>
<keyword evidence="9" id="KW-1185">Reference proteome</keyword>
<evidence type="ECO:0000256" key="1">
    <source>
        <dbReference type="ARBA" id="ARBA00004127"/>
    </source>
</evidence>
<organism evidence="8 9">
    <name type="scientific">Nocardioides antri</name>
    <dbReference type="NCBI Taxonomy" id="2607659"/>
    <lineage>
        <taxon>Bacteria</taxon>
        <taxon>Bacillati</taxon>
        <taxon>Actinomycetota</taxon>
        <taxon>Actinomycetes</taxon>
        <taxon>Propionibacteriales</taxon>
        <taxon>Nocardioidaceae</taxon>
        <taxon>Nocardioides</taxon>
    </lineage>
</organism>
<sequence length="112" mass="11721">MAGPVDGPVAPERDSGLQPERTSLAWSRTILGYLLVATVCLKAAPLSGASAVVSAVAFLGVAVVVALRRVPRYAGDLRQLETGRTRPPLLDVLALSSLTAALAAHWLWHATP</sequence>
<dbReference type="EMBL" id="VUJW01000001">
    <property type="protein sequence ID" value="KAA1428677.1"/>
    <property type="molecule type" value="Genomic_DNA"/>
</dbReference>
<keyword evidence="3 6" id="KW-1133">Transmembrane helix</keyword>